<dbReference type="FunFam" id="1.10.287.130:FF:000001">
    <property type="entry name" value="Two-component sensor histidine kinase"/>
    <property type="match status" value="1"/>
</dbReference>
<dbReference type="SMART" id="SM00304">
    <property type="entry name" value="HAMP"/>
    <property type="match status" value="1"/>
</dbReference>
<reference evidence="17" key="2">
    <citation type="submission" date="2021-04" db="EMBL/GenBank/DDBJ databases">
        <authorList>
            <person name="Gilroy R."/>
        </authorList>
    </citation>
    <scope>NUCLEOTIDE SEQUENCE</scope>
    <source>
        <strain evidence="17">CHK185-5351</strain>
    </source>
</reference>
<dbReference type="Pfam" id="PF00512">
    <property type="entry name" value="HisKA"/>
    <property type="match status" value="1"/>
</dbReference>
<accession>A0A9D2N9C5</accession>
<evidence type="ECO:0000256" key="2">
    <source>
        <dbReference type="ARBA" id="ARBA00004651"/>
    </source>
</evidence>
<keyword evidence="13 14" id="KW-0472">Membrane</keyword>
<dbReference type="InterPro" id="IPR036890">
    <property type="entry name" value="HATPase_C_sf"/>
</dbReference>
<sequence length="469" mass="52626">MNRTLYKKFILAYVIFGIAGFIFLSTVGSRVIEHHLTENSGSSLTREARSIASSQASRYYQEESTLQALYRNLSTLATYQDAQIWLISPEGEILLNTSEPLDTEDPEVITNFDPVALGSNYYSTGDFFGQFDTDMLSVMVPVTSNYSINGYVAIHTSLDDIYRQREALLLQVDLLFLVIFLFSFGILALFALTVYRPLQKIIQGADEYAEGNLTYQIQVNSQDEMGYLARTLNYMSGELNKTGEYQKKFVANVSHDFRSPLTSIKGYVEAIVDGTIPPEMQDRYLNIVLFETERLNKLTQSLLTLNDIDSKGNMLDITRFDINAVIKNTAATFEGICTSRKITISLVIPSPTLYVSADMGKIQQVLYNLIDNAIKFSNNDSTIIVETTEKYRKVFVSVKDSGIGIPKESLSKIWDRFYKIDASRGKDRKGTGLGLSIVKEIISAHNQNINVISTEGVGTEFIFTLDKAE</sequence>
<keyword evidence="4" id="KW-1003">Cell membrane</keyword>
<dbReference type="PRINTS" id="PR00344">
    <property type="entry name" value="BCTRLSENSOR"/>
</dbReference>
<evidence type="ECO:0000259" key="15">
    <source>
        <dbReference type="PROSITE" id="PS50109"/>
    </source>
</evidence>
<keyword evidence="7 14" id="KW-0812">Transmembrane</keyword>
<feature type="transmembrane region" description="Helical" evidence="14">
    <location>
        <begin position="9"/>
        <end position="32"/>
    </location>
</feature>
<evidence type="ECO:0000256" key="8">
    <source>
        <dbReference type="ARBA" id="ARBA00022741"/>
    </source>
</evidence>
<evidence type="ECO:0000256" key="4">
    <source>
        <dbReference type="ARBA" id="ARBA00022475"/>
    </source>
</evidence>
<comment type="caution">
    <text evidence="17">The sequence shown here is derived from an EMBL/GenBank/DDBJ whole genome shotgun (WGS) entry which is preliminary data.</text>
</comment>
<dbReference type="Gene3D" id="3.30.565.10">
    <property type="entry name" value="Histidine kinase-like ATPase, C-terminal domain"/>
    <property type="match status" value="1"/>
</dbReference>
<dbReference type="GO" id="GO:0005886">
    <property type="term" value="C:plasma membrane"/>
    <property type="evidence" value="ECO:0007669"/>
    <property type="project" value="UniProtKB-SubCell"/>
</dbReference>
<dbReference type="Gene3D" id="1.10.287.130">
    <property type="match status" value="1"/>
</dbReference>
<dbReference type="FunFam" id="3.30.565.10:FF:000006">
    <property type="entry name" value="Sensor histidine kinase WalK"/>
    <property type="match status" value="1"/>
</dbReference>
<evidence type="ECO:0000256" key="12">
    <source>
        <dbReference type="ARBA" id="ARBA00023012"/>
    </source>
</evidence>
<dbReference type="InterPro" id="IPR003660">
    <property type="entry name" value="HAMP_dom"/>
</dbReference>
<dbReference type="Proteomes" id="UP000823849">
    <property type="component" value="Unassembled WGS sequence"/>
</dbReference>
<evidence type="ECO:0000256" key="7">
    <source>
        <dbReference type="ARBA" id="ARBA00022692"/>
    </source>
</evidence>
<comment type="catalytic activity">
    <reaction evidence="1">
        <text>ATP + protein L-histidine = ADP + protein N-phospho-L-histidine.</text>
        <dbReference type="EC" id="2.7.13.3"/>
    </reaction>
</comment>
<evidence type="ECO:0000313" key="17">
    <source>
        <dbReference type="EMBL" id="HJC14514.1"/>
    </source>
</evidence>
<dbReference type="InterPro" id="IPR003594">
    <property type="entry name" value="HATPase_dom"/>
</dbReference>
<name>A0A9D2N9C5_9FIRM</name>
<evidence type="ECO:0000259" key="16">
    <source>
        <dbReference type="PROSITE" id="PS50885"/>
    </source>
</evidence>
<dbReference type="PANTHER" id="PTHR45528">
    <property type="entry name" value="SENSOR HISTIDINE KINASE CPXA"/>
    <property type="match status" value="1"/>
</dbReference>
<dbReference type="SMART" id="SM00388">
    <property type="entry name" value="HisKA"/>
    <property type="match status" value="1"/>
</dbReference>
<evidence type="ECO:0000256" key="3">
    <source>
        <dbReference type="ARBA" id="ARBA00012438"/>
    </source>
</evidence>
<keyword evidence="9" id="KW-0418">Kinase</keyword>
<evidence type="ECO:0000256" key="1">
    <source>
        <dbReference type="ARBA" id="ARBA00000085"/>
    </source>
</evidence>
<dbReference type="SUPFAM" id="SSF47384">
    <property type="entry name" value="Homodimeric domain of signal transducing histidine kinase"/>
    <property type="match status" value="1"/>
</dbReference>
<proteinExistence type="predicted"/>
<evidence type="ECO:0000256" key="14">
    <source>
        <dbReference type="SAM" id="Phobius"/>
    </source>
</evidence>
<dbReference type="Pfam" id="PF02518">
    <property type="entry name" value="HATPase_c"/>
    <property type="match status" value="1"/>
</dbReference>
<evidence type="ECO:0000256" key="10">
    <source>
        <dbReference type="ARBA" id="ARBA00022840"/>
    </source>
</evidence>
<dbReference type="InterPro" id="IPR003661">
    <property type="entry name" value="HisK_dim/P_dom"/>
</dbReference>
<evidence type="ECO:0000256" key="9">
    <source>
        <dbReference type="ARBA" id="ARBA00022777"/>
    </source>
</evidence>
<evidence type="ECO:0000256" key="11">
    <source>
        <dbReference type="ARBA" id="ARBA00022989"/>
    </source>
</evidence>
<protein>
    <recommendedName>
        <fullName evidence="3">histidine kinase</fullName>
        <ecNumber evidence="3">2.7.13.3</ecNumber>
    </recommendedName>
</protein>
<dbReference type="CDD" id="cd06225">
    <property type="entry name" value="HAMP"/>
    <property type="match status" value="1"/>
</dbReference>
<dbReference type="InterPro" id="IPR004358">
    <property type="entry name" value="Sig_transdc_His_kin-like_C"/>
</dbReference>
<dbReference type="Pfam" id="PF00672">
    <property type="entry name" value="HAMP"/>
    <property type="match status" value="1"/>
</dbReference>
<feature type="domain" description="HAMP" evidence="16">
    <location>
        <begin position="196"/>
        <end position="244"/>
    </location>
</feature>
<dbReference type="SUPFAM" id="SSF55874">
    <property type="entry name" value="ATPase domain of HSP90 chaperone/DNA topoisomerase II/histidine kinase"/>
    <property type="match status" value="1"/>
</dbReference>
<dbReference type="EMBL" id="DWWU01000008">
    <property type="protein sequence ID" value="HJC14514.1"/>
    <property type="molecule type" value="Genomic_DNA"/>
</dbReference>
<keyword evidence="12" id="KW-0902">Two-component regulatory system</keyword>
<dbReference type="InterPro" id="IPR036097">
    <property type="entry name" value="HisK_dim/P_sf"/>
</dbReference>
<dbReference type="EC" id="2.7.13.3" evidence="3"/>
<keyword evidence="5" id="KW-0597">Phosphoprotein</keyword>
<keyword evidence="11 14" id="KW-1133">Transmembrane helix</keyword>
<dbReference type="CDD" id="cd00082">
    <property type="entry name" value="HisKA"/>
    <property type="match status" value="1"/>
</dbReference>
<evidence type="ECO:0000256" key="5">
    <source>
        <dbReference type="ARBA" id="ARBA00022553"/>
    </source>
</evidence>
<feature type="transmembrane region" description="Helical" evidence="14">
    <location>
        <begin position="174"/>
        <end position="195"/>
    </location>
</feature>
<feature type="domain" description="Histidine kinase" evidence="15">
    <location>
        <begin position="252"/>
        <end position="469"/>
    </location>
</feature>
<dbReference type="InterPro" id="IPR050398">
    <property type="entry name" value="HssS/ArlS-like"/>
</dbReference>
<organism evidence="17 18">
    <name type="scientific">Candidatus Fusicatenibacter intestinigallinarum</name>
    <dbReference type="NCBI Taxonomy" id="2838598"/>
    <lineage>
        <taxon>Bacteria</taxon>
        <taxon>Bacillati</taxon>
        <taxon>Bacillota</taxon>
        <taxon>Clostridia</taxon>
        <taxon>Lachnospirales</taxon>
        <taxon>Lachnospiraceae</taxon>
        <taxon>Fusicatenibacter</taxon>
    </lineage>
</organism>
<dbReference type="InterPro" id="IPR005467">
    <property type="entry name" value="His_kinase_dom"/>
</dbReference>
<dbReference type="PROSITE" id="PS50109">
    <property type="entry name" value="HIS_KIN"/>
    <property type="match status" value="1"/>
</dbReference>
<dbReference type="SMART" id="SM00387">
    <property type="entry name" value="HATPase_c"/>
    <property type="match status" value="1"/>
</dbReference>
<reference evidence="17" key="1">
    <citation type="journal article" date="2021" name="PeerJ">
        <title>Extensive microbial diversity within the chicken gut microbiome revealed by metagenomics and culture.</title>
        <authorList>
            <person name="Gilroy R."/>
            <person name="Ravi A."/>
            <person name="Getino M."/>
            <person name="Pursley I."/>
            <person name="Horton D.L."/>
            <person name="Alikhan N.F."/>
            <person name="Baker D."/>
            <person name="Gharbi K."/>
            <person name="Hall N."/>
            <person name="Watson M."/>
            <person name="Adriaenssens E.M."/>
            <person name="Foster-Nyarko E."/>
            <person name="Jarju S."/>
            <person name="Secka A."/>
            <person name="Antonio M."/>
            <person name="Oren A."/>
            <person name="Chaudhuri R.R."/>
            <person name="La Ragione R."/>
            <person name="Hildebrand F."/>
            <person name="Pallen M.J."/>
        </authorList>
    </citation>
    <scope>NUCLEOTIDE SEQUENCE</scope>
    <source>
        <strain evidence="17">CHK185-5351</strain>
    </source>
</reference>
<evidence type="ECO:0000256" key="13">
    <source>
        <dbReference type="ARBA" id="ARBA00023136"/>
    </source>
</evidence>
<dbReference type="GO" id="GO:0000155">
    <property type="term" value="F:phosphorelay sensor kinase activity"/>
    <property type="evidence" value="ECO:0007669"/>
    <property type="project" value="InterPro"/>
</dbReference>
<dbReference type="PROSITE" id="PS50885">
    <property type="entry name" value="HAMP"/>
    <property type="match status" value="1"/>
</dbReference>
<dbReference type="Gene3D" id="6.10.340.10">
    <property type="match status" value="1"/>
</dbReference>
<dbReference type="AlphaFoldDB" id="A0A9D2N9C5"/>
<gene>
    <name evidence="17" type="ORF">H9705_01620</name>
</gene>
<dbReference type="SUPFAM" id="SSF158472">
    <property type="entry name" value="HAMP domain-like"/>
    <property type="match status" value="1"/>
</dbReference>
<dbReference type="CDD" id="cd00075">
    <property type="entry name" value="HATPase"/>
    <property type="match status" value="1"/>
</dbReference>
<dbReference type="PANTHER" id="PTHR45528:SF1">
    <property type="entry name" value="SENSOR HISTIDINE KINASE CPXA"/>
    <property type="match status" value="1"/>
</dbReference>
<dbReference type="GO" id="GO:0005524">
    <property type="term" value="F:ATP binding"/>
    <property type="evidence" value="ECO:0007669"/>
    <property type="project" value="UniProtKB-KW"/>
</dbReference>
<keyword evidence="8" id="KW-0547">Nucleotide-binding</keyword>
<evidence type="ECO:0000256" key="6">
    <source>
        <dbReference type="ARBA" id="ARBA00022679"/>
    </source>
</evidence>
<keyword evidence="6" id="KW-0808">Transferase</keyword>
<comment type="subcellular location">
    <subcellularLocation>
        <location evidence="2">Cell membrane</location>
        <topology evidence="2">Multi-pass membrane protein</topology>
    </subcellularLocation>
</comment>
<keyword evidence="10" id="KW-0067">ATP-binding</keyword>
<evidence type="ECO:0000313" key="18">
    <source>
        <dbReference type="Proteomes" id="UP000823849"/>
    </source>
</evidence>